<sequence length="51" mass="6649">MPQMSAMDWLILMMFFFFIYYLLFLMIYYYMYIKVNYKNLNLMKKLYIMIW</sequence>
<evidence type="ECO:0000256" key="1">
    <source>
        <dbReference type="SAM" id="Phobius"/>
    </source>
</evidence>
<feature type="transmembrane region" description="Helical" evidence="1">
    <location>
        <begin position="6"/>
        <end position="30"/>
    </location>
</feature>
<protein>
    <submittedName>
        <fullName evidence="2">ATP synthase subunit 8</fullName>
    </submittedName>
</protein>
<dbReference type="RefSeq" id="YP_009728662.1">
    <property type="nucleotide sequence ID" value="NC_045903.1"/>
</dbReference>
<organism evidence="2">
    <name type="scientific">Asobara japonica</name>
    <dbReference type="NCBI Taxonomy" id="554476"/>
    <lineage>
        <taxon>Eukaryota</taxon>
        <taxon>Metazoa</taxon>
        <taxon>Ecdysozoa</taxon>
        <taxon>Arthropoda</taxon>
        <taxon>Hexapoda</taxon>
        <taxon>Insecta</taxon>
        <taxon>Pterygota</taxon>
        <taxon>Neoptera</taxon>
        <taxon>Endopterygota</taxon>
        <taxon>Hymenoptera</taxon>
        <taxon>Apocrita</taxon>
        <taxon>Ichneumonoidea</taxon>
        <taxon>Braconidae</taxon>
        <taxon>Alysiinae</taxon>
        <taxon>Asobara</taxon>
    </lineage>
</organism>
<geneLocation type="mitochondrion" evidence="2"/>
<gene>
    <name evidence="2" type="primary">ATP8</name>
</gene>
<dbReference type="GeneID" id="43958578"/>
<evidence type="ECO:0000313" key="2">
    <source>
        <dbReference type="EMBL" id="QHR84918.1"/>
    </source>
</evidence>
<dbReference type="AlphaFoldDB" id="A0A6B9XNS4"/>
<dbReference type="CTD" id="4509"/>
<keyword evidence="1" id="KW-1133">Transmembrane helix</keyword>
<keyword evidence="1" id="KW-0472">Membrane</keyword>
<accession>A0A6B9XNS4</accession>
<dbReference type="EMBL" id="MN882556">
    <property type="protein sequence ID" value="QHR84918.1"/>
    <property type="molecule type" value="Genomic_DNA"/>
</dbReference>
<proteinExistence type="predicted"/>
<keyword evidence="2" id="KW-0496">Mitochondrion</keyword>
<keyword evidence="1" id="KW-0812">Transmembrane</keyword>
<name>A0A6B9XNS4_9HYME</name>
<reference evidence="2" key="1">
    <citation type="submission" date="2019-12" db="EMBL/GenBank/DDBJ databases">
        <title>The complete mitochondrial genome of Asobara japonica (Hymenoptera: Braconidae).</title>
        <authorList>
            <person name="Zhang X."/>
            <person name="Zhu J.C."/>
            <person name="Zhang Q.C."/>
        </authorList>
    </citation>
    <scope>NUCLEOTIDE SEQUENCE</scope>
</reference>